<organism evidence="1 2">
    <name type="scientific">Favolaschia claudopus</name>
    <dbReference type="NCBI Taxonomy" id="2862362"/>
    <lineage>
        <taxon>Eukaryota</taxon>
        <taxon>Fungi</taxon>
        <taxon>Dikarya</taxon>
        <taxon>Basidiomycota</taxon>
        <taxon>Agaricomycotina</taxon>
        <taxon>Agaricomycetes</taxon>
        <taxon>Agaricomycetidae</taxon>
        <taxon>Agaricales</taxon>
        <taxon>Marasmiineae</taxon>
        <taxon>Mycenaceae</taxon>
        <taxon>Favolaschia</taxon>
    </lineage>
</organism>
<evidence type="ECO:0000313" key="1">
    <source>
        <dbReference type="EMBL" id="KAK7024997.1"/>
    </source>
</evidence>
<name>A0AAW0BI81_9AGAR</name>
<protein>
    <submittedName>
        <fullName evidence="1">Uncharacterized protein</fullName>
    </submittedName>
</protein>
<evidence type="ECO:0000313" key="2">
    <source>
        <dbReference type="Proteomes" id="UP001362999"/>
    </source>
</evidence>
<accession>A0AAW0BI81</accession>
<reference evidence="1 2" key="1">
    <citation type="journal article" date="2024" name="J Genomics">
        <title>Draft genome sequencing and assembly of Favolaschia claudopus CIRM-BRFM 2984 isolated from oak limbs.</title>
        <authorList>
            <person name="Navarro D."/>
            <person name="Drula E."/>
            <person name="Chaduli D."/>
            <person name="Cazenave R."/>
            <person name="Ahrendt S."/>
            <person name="Wang J."/>
            <person name="Lipzen A."/>
            <person name="Daum C."/>
            <person name="Barry K."/>
            <person name="Grigoriev I.V."/>
            <person name="Favel A."/>
            <person name="Rosso M.N."/>
            <person name="Martin F."/>
        </authorList>
    </citation>
    <scope>NUCLEOTIDE SEQUENCE [LARGE SCALE GENOMIC DNA]</scope>
    <source>
        <strain evidence="1 2">CIRM-BRFM 2984</strain>
    </source>
</reference>
<comment type="caution">
    <text evidence="1">The sequence shown here is derived from an EMBL/GenBank/DDBJ whole genome shotgun (WGS) entry which is preliminary data.</text>
</comment>
<keyword evidence="2" id="KW-1185">Reference proteome</keyword>
<dbReference type="Proteomes" id="UP001362999">
    <property type="component" value="Unassembled WGS sequence"/>
</dbReference>
<sequence>MPKSPSQMYHRLVCKKHGIPQFTPEPSQNLPAEYRMIGVSIGDVGVWHDGSFDVLFNTCRLATNSLNRAHGVPKHFPVFPLHSYDVSRRPYHSAGSIIASAKMSVVSLDMGASSIISPFVPTSLGSSITFKFGSAEGAILVLPDGASRQNLLPVESFRAHVRDSSTEWYRYARNWLSASDSLFVVTGCDKTASWAIATASATTGTIGFSLKLSVVGMAEATLGPRYQWMDFGSATVRTSSPCDTLSGNENQCIFIRGFFVPRSTPFVDFIAHRIFCRGWRRFLAQRETDIEQSRFKSEAEMASLRAVYRAFGSERL</sequence>
<proteinExistence type="predicted"/>
<dbReference type="EMBL" id="JAWWNJ010000034">
    <property type="protein sequence ID" value="KAK7024997.1"/>
    <property type="molecule type" value="Genomic_DNA"/>
</dbReference>
<dbReference type="AlphaFoldDB" id="A0AAW0BI81"/>
<gene>
    <name evidence="1" type="ORF">R3P38DRAFT_1057812</name>
</gene>